<keyword evidence="2" id="KW-1185">Reference proteome</keyword>
<dbReference type="AlphaFoldDB" id="A0A4Q9P1D6"/>
<evidence type="ECO:0000313" key="1">
    <source>
        <dbReference type="EMBL" id="TBU65328.1"/>
    </source>
</evidence>
<name>A0A4Q9P1D6_9APHY</name>
<dbReference type="EMBL" id="ML145084">
    <property type="protein sequence ID" value="TBU65328.1"/>
    <property type="molecule type" value="Genomic_DNA"/>
</dbReference>
<proteinExistence type="predicted"/>
<reference evidence="1 2" key="1">
    <citation type="submission" date="2019-01" db="EMBL/GenBank/DDBJ databases">
        <title>Draft genome sequences of three monokaryotic isolates of the white-rot basidiomycete fungus Dichomitus squalens.</title>
        <authorList>
            <consortium name="DOE Joint Genome Institute"/>
            <person name="Lopez S.C."/>
            <person name="Andreopoulos B."/>
            <person name="Pangilinan J."/>
            <person name="Lipzen A."/>
            <person name="Riley R."/>
            <person name="Ahrendt S."/>
            <person name="Ng V."/>
            <person name="Barry K."/>
            <person name="Daum C."/>
            <person name="Grigoriev I.V."/>
            <person name="Hilden K.S."/>
            <person name="Makela M.R."/>
            <person name="de Vries R.P."/>
        </authorList>
    </citation>
    <scope>NUCLEOTIDE SEQUENCE [LARGE SCALE GENOMIC DNA]</scope>
    <source>
        <strain evidence="1 2">CBS 464.89</strain>
    </source>
</reference>
<sequence>MDSASSTHSPCGPVTPSVGTVSHACLHARLAPCPDASRCVKPRIPFSRFICALSRGYGRNRGPWTLDGSAAFPSQLQLSTDTGIPRRARFTVALFRSQACLPEVLAQHARVCNYGRAILSPVPGSKRARAIYTGEGPVYDRLWRGTLLPYSMHPNIHTDSYSMEHANFAT</sequence>
<gene>
    <name evidence="1" type="ORF">BD310DRAFT_3326</name>
</gene>
<dbReference type="Proteomes" id="UP000292082">
    <property type="component" value="Unassembled WGS sequence"/>
</dbReference>
<organism evidence="1 2">
    <name type="scientific">Dichomitus squalens</name>
    <dbReference type="NCBI Taxonomy" id="114155"/>
    <lineage>
        <taxon>Eukaryota</taxon>
        <taxon>Fungi</taxon>
        <taxon>Dikarya</taxon>
        <taxon>Basidiomycota</taxon>
        <taxon>Agaricomycotina</taxon>
        <taxon>Agaricomycetes</taxon>
        <taxon>Polyporales</taxon>
        <taxon>Polyporaceae</taxon>
        <taxon>Dichomitus</taxon>
    </lineage>
</organism>
<protein>
    <submittedName>
        <fullName evidence="1">Uncharacterized protein</fullName>
    </submittedName>
</protein>
<evidence type="ECO:0000313" key="2">
    <source>
        <dbReference type="Proteomes" id="UP000292082"/>
    </source>
</evidence>
<accession>A0A4Q9P1D6</accession>